<keyword evidence="4" id="KW-1185">Reference proteome</keyword>
<keyword evidence="2" id="KW-0732">Signal</keyword>
<dbReference type="Gene3D" id="2.40.70.10">
    <property type="entry name" value="Acid Proteases"/>
    <property type="match status" value="2"/>
</dbReference>
<dbReference type="Pfam" id="PF13650">
    <property type="entry name" value="Asp_protease_2"/>
    <property type="match status" value="2"/>
</dbReference>
<organism evidence="3 4">
    <name type="scientific">Sphingomonas naphthae</name>
    <dbReference type="NCBI Taxonomy" id="1813468"/>
    <lineage>
        <taxon>Bacteria</taxon>
        <taxon>Pseudomonadati</taxon>
        <taxon>Pseudomonadota</taxon>
        <taxon>Alphaproteobacteria</taxon>
        <taxon>Sphingomonadales</taxon>
        <taxon>Sphingomonadaceae</taxon>
        <taxon>Sphingomonas</taxon>
    </lineage>
</organism>
<feature type="region of interest" description="Disordered" evidence="1">
    <location>
        <begin position="24"/>
        <end position="44"/>
    </location>
</feature>
<accession>A0ABY7TJ86</accession>
<keyword evidence="3" id="KW-0378">Hydrolase</keyword>
<feature type="signal peptide" evidence="2">
    <location>
        <begin position="1"/>
        <end position="21"/>
    </location>
</feature>
<dbReference type="GO" id="GO:0006508">
    <property type="term" value="P:proteolysis"/>
    <property type="evidence" value="ECO:0007669"/>
    <property type="project" value="UniProtKB-KW"/>
</dbReference>
<dbReference type="PROSITE" id="PS00141">
    <property type="entry name" value="ASP_PROTEASE"/>
    <property type="match status" value="1"/>
</dbReference>
<dbReference type="InterPro" id="IPR021109">
    <property type="entry name" value="Peptidase_aspartic_dom_sf"/>
</dbReference>
<evidence type="ECO:0000256" key="2">
    <source>
        <dbReference type="SAM" id="SignalP"/>
    </source>
</evidence>
<gene>
    <name evidence="3" type="ORF">PQ455_17005</name>
</gene>
<name>A0ABY7TJ86_9SPHN</name>
<evidence type="ECO:0000313" key="4">
    <source>
        <dbReference type="Proteomes" id="UP001220395"/>
    </source>
</evidence>
<evidence type="ECO:0000256" key="1">
    <source>
        <dbReference type="SAM" id="MobiDB-lite"/>
    </source>
</evidence>
<feature type="chain" id="PRO_5045819174" evidence="2">
    <location>
        <begin position="22"/>
        <end position="320"/>
    </location>
</feature>
<keyword evidence="3" id="KW-0645">Protease</keyword>
<dbReference type="CDD" id="cd05483">
    <property type="entry name" value="retropepsin_like_bacteria"/>
    <property type="match status" value="1"/>
</dbReference>
<reference evidence="3 4" key="1">
    <citation type="submission" date="2023-02" db="EMBL/GenBank/DDBJ databases">
        <title>Genome sequence of Sphingomonas naphthae.</title>
        <authorList>
            <person name="Kim S."/>
            <person name="Heo J."/>
            <person name="Kwon S.-W."/>
        </authorList>
    </citation>
    <scope>NUCLEOTIDE SEQUENCE [LARGE SCALE GENOMIC DNA]</scope>
    <source>
        <strain evidence="3 4">KACC 18716</strain>
    </source>
</reference>
<dbReference type="EMBL" id="CP117411">
    <property type="protein sequence ID" value="WCT73291.1"/>
    <property type="molecule type" value="Genomic_DNA"/>
</dbReference>
<sequence length="320" mass="34029">MTSPERMIAIIAALLAQAATAAVVPPPTPTTPPPVETPVASPDTAEGLDPADLALVLQSVDLRMTTQVTVNGKGPYRFIVDTGATRSVISRRLAAELGLTASGKRRLVSTGGVREVEVVRIDELGLGKLIAGPVVAPLLDEANIGAAGMLGIDVLANRQVEMDLIADRMTIRKGASRPASTSGEEIVVVARRRYGELVLVDADIDGEPIYVVLDTGASGSLGNMALKNRLERRLRRQPVKTVMLLDVVGNVLEAQASQLPTIRLGGVTVVSAPAAFADVETFRQFGLIGRPAMLLGMDVLRSFRRVIVDFGTKKVRFQLR</sequence>
<feature type="compositionally biased region" description="Pro residues" evidence="1">
    <location>
        <begin position="24"/>
        <end position="36"/>
    </location>
</feature>
<protein>
    <submittedName>
        <fullName evidence="3">Aspartyl protease family protein</fullName>
    </submittedName>
</protein>
<dbReference type="InterPro" id="IPR001969">
    <property type="entry name" value="Aspartic_peptidase_AS"/>
</dbReference>
<evidence type="ECO:0000313" key="3">
    <source>
        <dbReference type="EMBL" id="WCT73291.1"/>
    </source>
</evidence>
<dbReference type="GO" id="GO:0008233">
    <property type="term" value="F:peptidase activity"/>
    <property type="evidence" value="ECO:0007669"/>
    <property type="project" value="UniProtKB-KW"/>
</dbReference>
<dbReference type="InterPro" id="IPR034122">
    <property type="entry name" value="Retropepsin-like_bacterial"/>
</dbReference>
<dbReference type="Proteomes" id="UP001220395">
    <property type="component" value="Chromosome"/>
</dbReference>
<proteinExistence type="predicted"/>
<dbReference type="RefSeq" id="WP_273687412.1">
    <property type="nucleotide sequence ID" value="NZ_CP117411.1"/>
</dbReference>
<dbReference type="SUPFAM" id="SSF50630">
    <property type="entry name" value="Acid proteases"/>
    <property type="match status" value="2"/>
</dbReference>